<feature type="region of interest" description="Disordered" evidence="1">
    <location>
        <begin position="1"/>
        <end position="42"/>
    </location>
</feature>
<accession>A0ABW1LZF3</accession>
<proteinExistence type="predicted"/>
<dbReference type="EMBL" id="JBHSPT010000037">
    <property type="protein sequence ID" value="MFC6056991.1"/>
    <property type="molecule type" value="Genomic_DNA"/>
</dbReference>
<evidence type="ECO:0000256" key="1">
    <source>
        <dbReference type="SAM" id="MobiDB-lite"/>
    </source>
</evidence>
<dbReference type="RefSeq" id="WP_386397961.1">
    <property type="nucleotide sequence ID" value="NZ_JBHSPT010000037.1"/>
</dbReference>
<reference evidence="3" key="1">
    <citation type="journal article" date="2019" name="Int. J. Syst. Evol. Microbiol.">
        <title>The Global Catalogue of Microorganisms (GCM) 10K type strain sequencing project: providing services to taxonomists for standard genome sequencing and annotation.</title>
        <authorList>
            <consortium name="The Broad Institute Genomics Platform"/>
            <consortium name="The Broad Institute Genome Sequencing Center for Infectious Disease"/>
            <person name="Wu L."/>
            <person name="Ma J."/>
        </authorList>
    </citation>
    <scope>NUCLEOTIDE SEQUENCE [LARGE SCALE GENOMIC DNA]</scope>
    <source>
        <strain evidence="3">JCM 12763</strain>
    </source>
</reference>
<sequence length="42" mass="4465">MSTVHVPQQANHPDGPAPPETESVPPHASEATRLLCGGVRHR</sequence>
<keyword evidence="3" id="KW-1185">Reference proteome</keyword>
<organism evidence="2 3">
    <name type="scientific">Streptomyces pratens</name>
    <dbReference type="NCBI Taxonomy" id="887456"/>
    <lineage>
        <taxon>Bacteria</taxon>
        <taxon>Bacillati</taxon>
        <taxon>Actinomycetota</taxon>
        <taxon>Actinomycetes</taxon>
        <taxon>Kitasatosporales</taxon>
        <taxon>Streptomycetaceae</taxon>
        <taxon>Streptomyces</taxon>
    </lineage>
</organism>
<name>A0ABW1LZF3_9ACTN</name>
<comment type="caution">
    <text evidence="2">The sequence shown here is derived from an EMBL/GenBank/DDBJ whole genome shotgun (WGS) entry which is preliminary data.</text>
</comment>
<dbReference type="Proteomes" id="UP001596242">
    <property type="component" value="Unassembled WGS sequence"/>
</dbReference>
<feature type="compositionally biased region" description="Polar residues" evidence="1">
    <location>
        <begin position="1"/>
        <end position="11"/>
    </location>
</feature>
<evidence type="ECO:0000313" key="3">
    <source>
        <dbReference type="Proteomes" id="UP001596242"/>
    </source>
</evidence>
<gene>
    <name evidence="2" type="ORF">ACFP50_16395</name>
</gene>
<protein>
    <submittedName>
        <fullName evidence="2">Uncharacterized protein</fullName>
    </submittedName>
</protein>
<evidence type="ECO:0000313" key="2">
    <source>
        <dbReference type="EMBL" id="MFC6056991.1"/>
    </source>
</evidence>